<dbReference type="PANTHER" id="PTHR42941:SF1">
    <property type="entry name" value="SLL1037 PROTEIN"/>
    <property type="match status" value="1"/>
</dbReference>
<name>A0A2P5TQK6_9GAMM</name>
<dbReference type="EMBL" id="MPZM01000003">
    <property type="protein sequence ID" value="PPL18054.1"/>
    <property type="molecule type" value="Genomic_DNA"/>
</dbReference>
<evidence type="ECO:0000313" key="1">
    <source>
        <dbReference type="EMBL" id="PPL18054.1"/>
    </source>
</evidence>
<gene>
    <name evidence="1" type="ORF">UN63_02520</name>
</gene>
<comment type="caution">
    <text evidence="1">The sequence shown here is derived from an EMBL/GenBank/DDBJ whole genome shotgun (WGS) entry which is preliminary data.</text>
</comment>
<sequence length="346" mass="37075">MKRTELSADKDIEPMKKTLLVAATLTLTTALSGCDAGGSKANIAIGPAASTTQKVSRMVLSAYGVEDADFNAYQERFGDALDGVQDGNIDISMGIMGLPAGSIESLQASSGDVVMLSLSDEVVDQIEKSSDYRRFIISKDSYKFLDSDVQTIAAFAVMMGNTNTINEEMGYQLAKVMYDQADQITHSQAKFLTLEHALNGADALKIHPGAKRFYEEKGLTVNMPVAELGNVTAKHEFILGTGSQGGTYYPLGGEIATTWNNNIPGANFTNVETSASIENLVSIRDDKMDLGMSVHVPARNALEGKAEFEGSPVDNAAFIGQIYPEVVQIVSRASNKVSSFESIKAK</sequence>
<evidence type="ECO:0000313" key="2">
    <source>
        <dbReference type="Proteomes" id="UP000242231"/>
    </source>
</evidence>
<accession>A0A2P5TQK6</accession>
<dbReference type="InterPro" id="IPR011852">
    <property type="entry name" value="TRAP_TAXI"/>
</dbReference>
<dbReference type="PANTHER" id="PTHR42941">
    <property type="entry name" value="SLL1037 PROTEIN"/>
    <property type="match status" value="1"/>
</dbReference>
<dbReference type="AlphaFoldDB" id="A0A2P5TQK6"/>
<reference evidence="2" key="1">
    <citation type="submission" date="2016-11" db="EMBL/GenBank/DDBJ databases">
        <authorList>
            <person name="Sisinthy S."/>
            <person name="Ara S."/>
            <person name="Gundlapally S.R."/>
        </authorList>
    </citation>
    <scope>NUCLEOTIDE SEQUENCE [LARGE SCALE GENOMIC DNA]</scope>
    <source>
        <strain evidence="2">V1-41</strain>
    </source>
</reference>
<dbReference type="Proteomes" id="UP000242231">
    <property type="component" value="Unassembled WGS sequence"/>
</dbReference>
<dbReference type="SUPFAM" id="SSF53850">
    <property type="entry name" value="Periplasmic binding protein-like II"/>
    <property type="match status" value="2"/>
</dbReference>
<dbReference type="Pfam" id="PF16868">
    <property type="entry name" value="NMT1_3"/>
    <property type="match status" value="2"/>
</dbReference>
<dbReference type="PROSITE" id="PS51257">
    <property type="entry name" value="PROKAR_LIPOPROTEIN"/>
    <property type="match status" value="1"/>
</dbReference>
<protein>
    <submittedName>
        <fullName evidence="1">TRAP ABC transporter substrate-binding protein</fullName>
    </submittedName>
</protein>
<dbReference type="NCBIfam" id="TIGR02122">
    <property type="entry name" value="TRAP_TAXI"/>
    <property type="match status" value="1"/>
</dbReference>
<dbReference type="Gene3D" id="3.40.190.10">
    <property type="entry name" value="Periplasmic binding protein-like II"/>
    <property type="match status" value="2"/>
</dbReference>
<organism evidence="1 2">
    <name type="scientific">Oceanisphaera arctica</name>
    <dbReference type="NCBI Taxonomy" id="641510"/>
    <lineage>
        <taxon>Bacteria</taxon>
        <taxon>Pseudomonadati</taxon>
        <taxon>Pseudomonadota</taxon>
        <taxon>Gammaproteobacteria</taxon>
        <taxon>Aeromonadales</taxon>
        <taxon>Aeromonadaceae</taxon>
        <taxon>Oceanisphaera</taxon>
    </lineage>
</organism>
<keyword evidence="2" id="KW-1185">Reference proteome</keyword>
<proteinExistence type="predicted"/>